<dbReference type="RefSeq" id="WP_072879157.1">
    <property type="nucleotide sequence ID" value="NZ_FOKU01000007.1"/>
</dbReference>
<organism evidence="3 4">
    <name type="scientific">Flagellimonas taeanensis</name>
    <dbReference type="NCBI Taxonomy" id="1005926"/>
    <lineage>
        <taxon>Bacteria</taxon>
        <taxon>Pseudomonadati</taxon>
        <taxon>Bacteroidota</taxon>
        <taxon>Flavobacteriia</taxon>
        <taxon>Flavobacteriales</taxon>
        <taxon>Flavobacteriaceae</taxon>
        <taxon>Flagellimonas</taxon>
    </lineage>
</organism>
<evidence type="ECO:0000313" key="2">
    <source>
        <dbReference type="EMBL" id="SFC20679.1"/>
    </source>
</evidence>
<protein>
    <recommendedName>
        <fullName evidence="6">Dihydroorotase</fullName>
    </recommendedName>
</protein>
<evidence type="ECO:0000313" key="5">
    <source>
        <dbReference type="Proteomes" id="UP000198940"/>
    </source>
</evidence>
<accession>A0A1M6V4D6</accession>
<evidence type="ECO:0000313" key="3">
    <source>
        <dbReference type="EMBL" id="SHK76369.1"/>
    </source>
</evidence>
<evidence type="ECO:0000256" key="1">
    <source>
        <dbReference type="SAM" id="SignalP"/>
    </source>
</evidence>
<comment type="caution">
    <text evidence="3">The sequence shown here is derived from an EMBL/GenBank/DDBJ whole genome shotgun (WGS) entry which is preliminary data.</text>
</comment>
<reference evidence="3 4" key="1">
    <citation type="submission" date="2016-11" db="EMBL/GenBank/DDBJ databases">
        <authorList>
            <person name="Varghese N."/>
            <person name="Submissions S."/>
        </authorList>
    </citation>
    <scope>NUCLEOTIDE SEQUENCE [LARGE SCALE GENOMIC DNA]</scope>
    <source>
        <strain evidence="3 4">CGMCC 1.12174</strain>
        <strain evidence="2 5">DSM 26351</strain>
    </source>
</reference>
<feature type="signal peptide" evidence="1">
    <location>
        <begin position="1"/>
        <end position="19"/>
    </location>
</feature>
<sequence>MKKYLFFFGLFIAAMNLQAQDVAVGDTFEIGRPDSPQYEHLEFPRANFIIKRGGIANYKSVEGQKVVVTSVKEKKDGTKVVKIKRVDGNRFFGSHWQVAANVDKALESGELLKI</sequence>
<dbReference type="EMBL" id="FOKU01000007">
    <property type="protein sequence ID" value="SFC20679.1"/>
    <property type="molecule type" value="Genomic_DNA"/>
</dbReference>
<dbReference type="EMBL" id="FRAT01000004">
    <property type="protein sequence ID" value="SHK76369.1"/>
    <property type="molecule type" value="Genomic_DNA"/>
</dbReference>
<keyword evidence="1" id="KW-0732">Signal</keyword>
<dbReference type="AlphaFoldDB" id="A0A1M6V4D6"/>
<dbReference type="Proteomes" id="UP000198940">
    <property type="component" value="Unassembled WGS sequence"/>
</dbReference>
<proteinExistence type="predicted"/>
<dbReference type="Proteomes" id="UP000184031">
    <property type="component" value="Unassembled WGS sequence"/>
</dbReference>
<gene>
    <name evidence="2" type="ORF">SAMN04487891_107113</name>
    <name evidence="3" type="ORF">SAMN05216293_1893</name>
</gene>
<evidence type="ECO:0008006" key="6">
    <source>
        <dbReference type="Google" id="ProtNLM"/>
    </source>
</evidence>
<dbReference type="STRING" id="1055723.SAMN05216293_1893"/>
<evidence type="ECO:0000313" key="4">
    <source>
        <dbReference type="Proteomes" id="UP000184031"/>
    </source>
</evidence>
<keyword evidence="5" id="KW-1185">Reference proteome</keyword>
<name>A0A1M6V4D6_9FLAO</name>
<feature type="chain" id="PRO_5009921564" description="Dihydroorotase" evidence="1">
    <location>
        <begin position="20"/>
        <end position="114"/>
    </location>
</feature>